<accession>D8QUC2</accession>
<evidence type="ECO:0000313" key="4">
    <source>
        <dbReference type="Proteomes" id="UP000001514"/>
    </source>
</evidence>
<reference evidence="3 4" key="1">
    <citation type="journal article" date="2011" name="Science">
        <title>The Selaginella genome identifies genetic changes associated with the evolution of vascular plants.</title>
        <authorList>
            <person name="Banks J.A."/>
            <person name="Nishiyama T."/>
            <person name="Hasebe M."/>
            <person name="Bowman J.L."/>
            <person name="Gribskov M."/>
            <person name="dePamphilis C."/>
            <person name="Albert V.A."/>
            <person name="Aono N."/>
            <person name="Aoyama T."/>
            <person name="Ambrose B.A."/>
            <person name="Ashton N.W."/>
            <person name="Axtell M.J."/>
            <person name="Barker E."/>
            <person name="Barker M.S."/>
            <person name="Bennetzen J.L."/>
            <person name="Bonawitz N.D."/>
            <person name="Chapple C."/>
            <person name="Cheng C."/>
            <person name="Correa L.G."/>
            <person name="Dacre M."/>
            <person name="DeBarry J."/>
            <person name="Dreyer I."/>
            <person name="Elias M."/>
            <person name="Engstrom E.M."/>
            <person name="Estelle M."/>
            <person name="Feng L."/>
            <person name="Finet C."/>
            <person name="Floyd S.K."/>
            <person name="Frommer W.B."/>
            <person name="Fujita T."/>
            <person name="Gramzow L."/>
            <person name="Gutensohn M."/>
            <person name="Harholt J."/>
            <person name="Hattori M."/>
            <person name="Heyl A."/>
            <person name="Hirai T."/>
            <person name="Hiwatashi Y."/>
            <person name="Ishikawa M."/>
            <person name="Iwata M."/>
            <person name="Karol K.G."/>
            <person name="Koehler B."/>
            <person name="Kolukisaoglu U."/>
            <person name="Kubo M."/>
            <person name="Kurata T."/>
            <person name="Lalonde S."/>
            <person name="Li K."/>
            <person name="Li Y."/>
            <person name="Litt A."/>
            <person name="Lyons E."/>
            <person name="Manning G."/>
            <person name="Maruyama T."/>
            <person name="Michael T.P."/>
            <person name="Mikami K."/>
            <person name="Miyazaki S."/>
            <person name="Morinaga S."/>
            <person name="Murata T."/>
            <person name="Mueller-Roeber B."/>
            <person name="Nelson D.R."/>
            <person name="Obara M."/>
            <person name="Oguri Y."/>
            <person name="Olmstead R.G."/>
            <person name="Onodera N."/>
            <person name="Petersen B.L."/>
            <person name="Pils B."/>
            <person name="Prigge M."/>
            <person name="Rensing S.A."/>
            <person name="Riano-Pachon D.M."/>
            <person name="Roberts A.W."/>
            <person name="Sato Y."/>
            <person name="Scheller H.V."/>
            <person name="Schulz B."/>
            <person name="Schulz C."/>
            <person name="Shakirov E.V."/>
            <person name="Shibagaki N."/>
            <person name="Shinohara N."/>
            <person name="Shippen D.E."/>
            <person name="Soerensen I."/>
            <person name="Sotooka R."/>
            <person name="Sugimoto N."/>
            <person name="Sugita M."/>
            <person name="Sumikawa N."/>
            <person name="Tanurdzic M."/>
            <person name="Theissen G."/>
            <person name="Ulvskov P."/>
            <person name="Wakazuki S."/>
            <person name="Weng J.K."/>
            <person name="Willats W.W."/>
            <person name="Wipf D."/>
            <person name="Wolf P.G."/>
            <person name="Yang L."/>
            <person name="Zimmer A.D."/>
            <person name="Zhu Q."/>
            <person name="Mitros T."/>
            <person name="Hellsten U."/>
            <person name="Loque D."/>
            <person name="Otillar R."/>
            <person name="Salamov A."/>
            <person name="Schmutz J."/>
            <person name="Shapiro H."/>
            <person name="Lindquist E."/>
            <person name="Lucas S."/>
            <person name="Rokhsar D."/>
            <person name="Grigoriev I.V."/>
        </authorList>
    </citation>
    <scope>NUCLEOTIDE SEQUENCE [LARGE SCALE GENOMIC DNA]</scope>
</reference>
<gene>
    <name evidence="3" type="ORF">SELMODRAFT_404120</name>
</gene>
<dbReference type="InParanoid" id="D8QUC2"/>
<dbReference type="AlphaFoldDB" id="D8QUC2"/>
<keyword evidence="2" id="KW-0732">Signal</keyword>
<keyword evidence="4" id="KW-1185">Reference proteome</keyword>
<sequence>MASSSSSHWCCLLLFTVILTQSTAGSTLKNQNACSTEGLLREWCGKDDGTTVNKGANRHELFKNNVCRLMILGKSMVSSNSLGGSTQSPSRAPVPSPSPSAPPPSPSPSPPHPSSPPSPPPPSPPTASPPPPSPPPPPPPPPSPSPPPPPPPPPSPLCPPCGYGQKCCCMFPSCLFLFKCCPITTVCGYGPHCY</sequence>
<dbReference type="PRINTS" id="PR01217">
    <property type="entry name" value="PRICHEXTENSN"/>
</dbReference>
<evidence type="ECO:0000256" key="1">
    <source>
        <dbReference type="SAM" id="MobiDB-lite"/>
    </source>
</evidence>
<feature type="compositionally biased region" description="Pro residues" evidence="1">
    <location>
        <begin position="92"/>
        <end position="152"/>
    </location>
</feature>
<feature type="compositionally biased region" description="Polar residues" evidence="1">
    <location>
        <begin position="78"/>
        <end position="87"/>
    </location>
</feature>
<protein>
    <submittedName>
        <fullName evidence="3">Uncharacterized protein</fullName>
    </submittedName>
</protein>
<name>D8QUC2_SELML</name>
<dbReference type="HOGENOM" id="CLU_1404623_0_0_1"/>
<dbReference type="KEGG" id="smo:SELMODRAFT_404120"/>
<feature type="chain" id="PRO_5003121212" evidence="2">
    <location>
        <begin position="26"/>
        <end position="194"/>
    </location>
</feature>
<proteinExistence type="predicted"/>
<evidence type="ECO:0000256" key="2">
    <source>
        <dbReference type="SAM" id="SignalP"/>
    </source>
</evidence>
<dbReference type="Gramene" id="EFJ36268">
    <property type="protein sequence ID" value="EFJ36268"/>
    <property type="gene ID" value="SELMODRAFT_404120"/>
</dbReference>
<dbReference type="EMBL" id="GL377567">
    <property type="protein sequence ID" value="EFJ36268.1"/>
    <property type="molecule type" value="Genomic_DNA"/>
</dbReference>
<feature type="signal peptide" evidence="2">
    <location>
        <begin position="1"/>
        <end position="25"/>
    </location>
</feature>
<feature type="region of interest" description="Disordered" evidence="1">
    <location>
        <begin position="78"/>
        <end position="152"/>
    </location>
</feature>
<dbReference type="Proteomes" id="UP000001514">
    <property type="component" value="Unassembled WGS sequence"/>
</dbReference>
<organism evidence="4">
    <name type="scientific">Selaginella moellendorffii</name>
    <name type="common">Spikemoss</name>
    <dbReference type="NCBI Taxonomy" id="88036"/>
    <lineage>
        <taxon>Eukaryota</taxon>
        <taxon>Viridiplantae</taxon>
        <taxon>Streptophyta</taxon>
        <taxon>Embryophyta</taxon>
        <taxon>Tracheophyta</taxon>
        <taxon>Lycopodiopsida</taxon>
        <taxon>Selaginellales</taxon>
        <taxon>Selaginellaceae</taxon>
        <taxon>Selaginella</taxon>
    </lineage>
</organism>
<evidence type="ECO:0000313" key="3">
    <source>
        <dbReference type="EMBL" id="EFJ36268.1"/>
    </source>
</evidence>